<evidence type="ECO:0000256" key="1">
    <source>
        <dbReference type="SAM" id="Phobius"/>
    </source>
</evidence>
<keyword evidence="1" id="KW-0472">Membrane</keyword>
<keyword evidence="3" id="KW-1185">Reference proteome</keyword>
<protein>
    <submittedName>
        <fullName evidence="2">Uncharacterized protein</fullName>
    </submittedName>
</protein>
<keyword evidence="1" id="KW-1133">Transmembrane helix</keyword>
<reference evidence="2" key="1">
    <citation type="journal article" date="2010" name="Int. J. Syst. Evol. Microbiol.">
        <title>Porticoccus litoralis gen. nov., sp. nov., a gammaproteobacterium isolated from the Yellow Sea.</title>
        <authorList>
            <person name="Oh H.M."/>
            <person name="Kim H."/>
            <person name="Kim K.M."/>
            <person name="Min G.S."/>
            <person name="Cho J.C."/>
        </authorList>
    </citation>
    <scope>NUCLEOTIDE SEQUENCE</scope>
    <source>
        <strain evidence="2">DSM 25064</strain>
    </source>
</reference>
<accession>A0AAW8B530</accession>
<evidence type="ECO:0000313" key="2">
    <source>
        <dbReference type="EMBL" id="MDP1521086.1"/>
    </source>
</evidence>
<dbReference type="RefSeq" id="WP_305170734.1">
    <property type="nucleotide sequence ID" value="NZ_JAUUUU010000004.1"/>
</dbReference>
<dbReference type="EMBL" id="JAUUUU010000004">
    <property type="protein sequence ID" value="MDP1521086.1"/>
    <property type="molecule type" value="Genomic_DNA"/>
</dbReference>
<evidence type="ECO:0000313" key="3">
    <source>
        <dbReference type="Proteomes" id="UP001178354"/>
    </source>
</evidence>
<reference evidence="2" key="2">
    <citation type="submission" date="2023-08" db="EMBL/GenBank/DDBJ databases">
        <authorList>
            <person name="Luo J."/>
        </authorList>
    </citation>
    <scope>NUCLEOTIDE SEQUENCE</scope>
    <source>
        <strain evidence="2">DSM 25064</strain>
    </source>
</reference>
<dbReference type="AlphaFoldDB" id="A0AAW8B530"/>
<name>A0AAW8B530_9GAMM</name>
<comment type="caution">
    <text evidence="2">The sequence shown here is derived from an EMBL/GenBank/DDBJ whole genome shotgun (WGS) entry which is preliminary data.</text>
</comment>
<organism evidence="2 3">
    <name type="scientific">Porticoccus litoralis</name>
    <dbReference type="NCBI Taxonomy" id="434086"/>
    <lineage>
        <taxon>Bacteria</taxon>
        <taxon>Pseudomonadati</taxon>
        <taxon>Pseudomonadota</taxon>
        <taxon>Gammaproteobacteria</taxon>
        <taxon>Cellvibrionales</taxon>
        <taxon>Porticoccaceae</taxon>
        <taxon>Porticoccus</taxon>
    </lineage>
</organism>
<keyword evidence="1" id="KW-0812">Transmembrane</keyword>
<feature type="transmembrane region" description="Helical" evidence="1">
    <location>
        <begin position="42"/>
        <end position="60"/>
    </location>
</feature>
<dbReference type="Proteomes" id="UP001178354">
    <property type="component" value="Unassembled WGS sequence"/>
</dbReference>
<sequence length="66" mass="7175">MKSTEKNKRNIPVLLIVLDMIGAVFAAMGILGLMGEGALEDYLLLAGGILLMTPLVLHILNRVRSR</sequence>
<gene>
    <name evidence="2" type="ORF">Q8A57_08910</name>
</gene>
<proteinExistence type="predicted"/>
<feature type="transmembrane region" description="Helical" evidence="1">
    <location>
        <begin position="12"/>
        <end position="30"/>
    </location>
</feature>